<keyword evidence="3" id="KW-1185">Reference proteome</keyword>
<dbReference type="RefSeq" id="WP_187246632.1">
    <property type="nucleotide sequence ID" value="NZ_BAAAOK010000001.1"/>
</dbReference>
<organism evidence="2 3">
    <name type="scientific">Actinomadura alba</name>
    <dbReference type="NCBI Taxonomy" id="406431"/>
    <lineage>
        <taxon>Bacteria</taxon>
        <taxon>Bacillati</taxon>
        <taxon>Actinomycetota</taxon>
        <taxon>Actinomycetes</taxon>
        <taxon>Streptosporangiales</taxon>
        <taxon>Thermomonosporaceae</taxon>
        <taxon>Actinomadura</taxon>
    </lineage>
</organism>
<accession>A0ABR7LXR1</accession>
<dbReference type="PANTHER" id="PTHR48079:SF6">
    <property type="entry name" value="NAD(P)-BINDING DOMAIN-CONTAINING PROTEIN-RELATED"/>
    <property type="match status" value="1"/>
</dbReference>
<sequence>MNVFVIGATGFVGGAIARHLAGSGHTVTGLARTGTAATALDAQGITPVAGDLDSRRSATLEAALRADAVIYAAQADPAQETATVDDLTRAMAGTGKTLIFLSGSGVLLQRTAGAWSQDSFAEHDPFTVEPLATCRKAAEDTVLAAASDRLRAMVIRPGLIWGPGDHCHVPMTYQSVAATGAACYVGSGLNTYSHVHIDDVTRLFTLALEAGRTGGLYHAVAGEVPNRWIAERVADDLGCDTRSVTPQEAALVWGEFGALIMAASSRLRAVSAQQELGWRPAHTDIVSMIGEARLRKLANHSA</sequence>
<gene>
    <name evidence="2" type="ORF">HKK74_29420</name>
</gene>
<proteinExistence type="predicted"/>
<name>A0ABR7LXR1_9ACTN</name>
<feature type="domain" description="NAD-dependent epimerase/dehydratase" evidence="1">
    <location>
        <begin position="3"/>
        <end position="215"/>
    </location>
</feature>
<protein>
    <submittedName>
        <fullName evidence="2">NAD-dependent epimerase/dehydratase family protein</fullName>
    </submittedName>
</protein>
<dbReference type="Pfam" id="PF01370">
    <property type="entry name" value="Epimerase"/>
    <property type="match status" value="1"/>
</dbReference>
<reference evidence="2 3" key="1">
    <citation type="submission" date="2020-06" db="EMBL/GenBank/DDBJ databases">
        <title>Actinomadura xiongansis sp. nov., isolated from soil of Baiyangdian.</title>
        <authorList>
            <person name="Zhang X."/>
        </authorList>
    </citation>
    <scope>NUCLEOTIDE SEQUENCE [LARGE SCALE GENOMIC DNA]</scope>
    <source>
        <strain evidence="2 3">HBUM206468</strain>
    </source>
</reference>
<evidence type="ECO:0000313" key="3">
    <source>
        <dbReference type="Proteomes" id="UP000805614"/>
    </source>
</evidence>
<dbReference type="InterPro" id="IPR001509">
    <property type="entry name" value="Epimerase_deHydtase"/>
</dbReference>
<evidence type="ECO:0000313" key="2">
    <source>
        <dbReference type="EMBL" id="MBC6469581.1"/>
    </source>
</evidence>
<dbReference type="Gene3D" id="3.40.50.720">
    <property type="entry name" value="NAD(P)-binding Rossmann-like Domain"/>
    <property type="match status" value="1"/>
</dbReference>
<dbReference type="Proteomes" id="UP000805614">
    <property type="component" value="Unassembled WGS sequence"/>
</dbReference>
<dbReference type="InterPro" id="IPR036291">
    <property type="entry name" value="NAD(P)-bd_dom_sf"/>
</dbReference>
<evidence type="ECO:0000259" key="1">
    <source>
        <dbReference type="Pfam" id="PF01370"/>
    </source>
</evidence>
<dbReference type="SUPFAM" id="SSF51735">
    <property type="entry name" value="NAD(P)-binding Rossmann-fold domains"/>
    <property type="match status" value="1"/>
</dbReference>
<comment type="caution">
    <text evidence="2">The sequence shown here is derived from an EMBL/GenBank/DDBJ whole genome shotgun (WGS) entry which is preliminary data.</text>
</comment>
<dbReference type="InterPro" id="IPR051783">
    <property type="entry name" value="NAD(P)-dependent_oxidoreduct"/>
</dbReference>
<dbReference type="EMBL" id="JABVEC010000029">
    <property type="protein sequence ID" value="MBC6469581.1"/>
    <property type="molecule type" value="Genomic_DNA"/>
</dbReference>
<dbReference type="PANTHER" id="PTHR48079">
    <property type="entry name" value="PROTEIN YEEZ"/>
    <property type="match status" value="1"/>
</dbReference>